<evidence type="ECO:0000256" key="6">
    <source>
        <dbReference type="ARBA" id="ARBA00022692"/>
    </source>
</evidence>
<feature type="transmembrane region" description="Helical" evidence="14">
    <location>
        <begin position="141"/>
        <end position="162"/>
    </location>
</feature>
<dbReference type="Pfam" id="PF02673">
    <property type="entry name" value="BacA"/>
    <property type="match status" value="1"/>
</dbReference>
<evidence type="ECO:0000256" key="11">
    <source>
        <dbReference type="ARBA" id="ARBA00032707"/>
    </source>
</evidence>
<evidence type="ECO:0000256" key="4">
    <source>
        <dbReference type="ARBA" id="ARBA00021581"/>
    </source>
</evidence>
<evidence type="ECO:0000256" key="9">
    <source>
        <dbReference type="ARBA" id="ARBA00023136"/>
    </source>
</evidence>
<comment type="similarity">
    <text evidence="2 14">Belongs to the UppP family.</text>
</comment>
<comment type="function">
    <text evidence="14">Catalyzes the dephosphorylation of undecaprenyl diphosphate (UPP). Confers resistance to bacitracin.</text>
</comment>
<keyword evidence="14" id="KW-0573">Peptidoglycan synthesis</keyword>
<keyword evidence="6 14" id="KW-0812">Transmembrane</keyword>
<dbReference type="Proteomes" id="UP000664417">
    <property type="component" value="Unassembled WGS sequence"/>
</dbReference>
<dbReference type="EC" id="3.6.1.27" evidence="3 14"/>
<feature type="transmembrane region" description="Helical" evidence="14">
    <location>
        <begin position="82"/>
        <end position="100"/>
    </location>
</feature>
<keyword evidence="9 14" id="KW-0472">Membrane</keyword>
<comment type="caution">
    <text evidence="15">The sequence shown here is derived from an EMBL/GenBank/DDBJ whole genome shotgun (WGS) entry which is preliminary data.</text>
</comment>
<evidence type="ECO:0000256" key="3">
    <source>
        <dbReference type="ARBA" id="ARBA00012374"/>
    </source>
</evidence>
<dbReference type="GO" id="GO:0046677">
    <property type="term" value="P:response to antibiotic"/>
    <property type="evidence" value="ECO:0007669"/>
    <property type="project" value="UniProtKB-UniRule"/>
</dbReference>
<evidence type="ECO:0000256" key="13">
    <source>
        <dbReference type="ARBA" id="ARBA00047594"/>
    </source>
</evidence>
<evidence type="ECO:0000256" key="14">
    <source>
        <dbReference type="HAMAP-Rule" id="MF_01006"/>
    </source>
</evidence>
<proteinExistence type="inferred from homology"/>
<comment type="catalytic activity">
    <reaction evidence="13 14">
        <text>di-trans,octa-cis-undecaprenyl diphosphate + H2O = di-trans,octa-cis-undecaprenyl phosphate + phosphate + H(+)</text>
        <dbReference type="Rhea" id="RHEA:28094"/>
        <dbReference type="ChEBI" id="CHEBI:15377"/>
        <dbReference type="ChEBI" id="CHEBI:15378"/>
        <dbReference type="ChEBI" id="CHEBI:43474"/>
        <dbReference type="ChEBI" id="CHEBI:58405"/>
        <dbReference type="ChEBI" id="CHEBI:60392"/>
        <dbReference type="EC" id="3.6.1.27"/>
    </reaction>
</comment>
<reference evidence="15" key="1">
    <citation type="submission" date="2021-03" db="EMBL/GenBank/DDBJ databases">
        <authorList>
            <person name="Wang G."/>
        </authorList>
    </citation>
    <scope>NUCLEOTIDE SEQUENCE</scope>
    <source>
        <strain evidence="15">KCTC 12899</strain>
    </source>
</reference>
<name>A0A8J7QLJ2_9BACT</name>
<evidence type="ECO:0000256" key="12">
    <source>
        <dbReference type="ARBA" id="ARBA00032932"/>
    </source>
</evidence>
<dbReference type="EMBL" id="JAFREP010000017">
    <property type="protein sequence ID" value="MBO1320513.1"/>
    <property type="molecule type" value="Genomic_DNA"/>
</dbReference>
<evidence type="ECO:0000256" key="5">
    <source>
        <dbReference type="ARBA" id="ARBA00022475"/>
    </source>
</evidence>
<dbReference type="GO" id="GO:0071555">
    <property type="term" value="P:cell wall organization"/>
    <property type="evidence" value="ECO:0007669"/>
    <property type="project" value="UniProtKB-KW"/>
</dbReference>
<accession>A0A8J7QLJ2</accession>
<evidence type="ECO:0000256" key="10">
    <source>
        <dbReference type="ARBA" id="ARBA00023251"/>
    </source>
</evidence>
<dbReference type="AlphaFoldDB" id="A0A8J7QLJ2"/>
<keyword evidence="14" id="KW-0961">Cell wall biogenesis/degradation</keyword>
<organism evidence="15 16">
    <name type="scientific">Acanthopleuribacter pedis</name>
    <dbReference type="NCBI Taxonomy" id="442870"/>
    <lineage>
        <taxon>Bacteria</taxon>
        <taxon>Pseudomonadati</taxon>
        <taxon>Acidobacteriota</taxon>
        <taxon>Holophagae</taxon>
        <taxon>Acanthopleuribacterales</taxon>
        <taxon>Acanthopleuribacteraceae</taxon>
        <taxon>Acanthopleuribacter</taxon>
    </lineage>
</organism>
<protein>
    <recommendedName>
        <fullName evidence="4 14">Undecaprenyl-diphosphatase</fullName>
        <ecNumber evidence="3 14">3.6.1.27</ecNumber>
    </recommendedName>
    <alternativeName>
        <fullName evidence="12 14">Bacitracin resistance protein</fullName>
    </alternativeName>
    <alternativeName>
        <fullName evidence="11 14">Undecaprenyl pyrophosphate phosphatase</fullName>
    </alternativeName>
</protein>
<keyword evidence="10 14" id="KW-0046">Antibiotic resistance</keyword>
<keyword evidence="5 14" id="KW-1003">Cell membrane</keyword>
<feature type="transmembrane region" description="Helical" evidence="14">
    <location>
        <begin position="244"/>
        <end position="262"/>
    </location>
</feature>
<feature type="transmembrane region" description="Helical" evidence="14">
    <location>
        <begin position="112"/>
        <end position="129"/>
    </location>
</feature>
<dbReference type="GO" id="GO:0008360">
    <property type="term" value="P:regulation of cell shape"/>
    <property type="evidence" value="ECO:0007669"/>
    <property type="project" value="UniProtKB-KW"/>
</dbReference>
<dbReference type="GO" id="GO:0009252">
    <property type="term" value="P:peptidoglycan biosynthetic process"/>
    <property type="evidence" value="ECO:0007669"/>
    <property type="project" value="UniProtKB-KW"/>
</dbReference>
<dbReference type="RefSeq" id="WP_207860468.1">
    <property type="nucleotide sequence ID" value="NZ_JAFREP010000017.1"/>
</dbReference>
<dbReference type="PANTHER" id="PTHR30622">
    <property type="entry name" value="UNDECAPRENYL-DIPHOSPHATASE"/>
    <property type="match status" value="1"/>
</dbReference>
<evidence type="ECO:0000256" key="1">
    <source>
        <dbReference type="ARBA" id="ARBA00004651"/>
    </source>
</evidence>
<comment type="miscellaneous">
    <text evidence="14">Bacitracin is thought to be involved in the inhibition of peptidoglycan synthesis by sequestering undecaprenyl diphosphate, thereby reducing the pool of lipid carrier available.</text>
</comment>
<dbReference type="InterPro" id="IPR003824">
    <property type="entry name" value="UppP"/>
</dbReference>
<feature type="transmembrane region" description="Helical" evidence="14">
    <location>
        <begin position="42"/>
        <end position="61"/>
    </location>
</feature>
<keyword evidence="14" id="KW-0133">Cell shape</keyword>
<dbReference type="HAMAP" id="MF_01006">
    <property type="entry name" value="Undec_diphosphatase"/>
    <property type="match status" value="1"/>
</dbReference>
<keyword evidence="7 14" id="KW-0378">Hydrolase</keyword>
<feature type="transmembrane region" description="Helical" evidence="14">
    <location>
        <begin position="216"/>
        <end position="238"/>
    </location>
</feature>
<evidence type="ECO:0000256" key="7">
    <source>
        <dbReference type="ARBA" id="ARBA00022801"/>
    </source>
</evidence>
<dbReference type="GO" id="GO:0005886">
    <property type="term" value="C:plasma membrane"/>
    <property type="evidence" value="ECO:0007669"/>
    <property type="project" value="UniProtKB-SubCell"/>
</dbReference>
<evidence type="ECO:0000256" key="8">
    <source>
        <dbReference type="ARBA" id="ARBA00022989"/>
    </source>
</evidence>
<feature type="transmembrane region" description="Helical" evidence="14">
    <location>
        <begin position="182"/>
        <end position="204"/>
    </location>
</feature>
<gene>
    <name evidence="14" type="primary">uppP</name>
    <name evidence="15" type="ORF">J3U88_18700</name>
</gene>
<keyword evidence="16" id="KW-1185">Reference proteome</keyword>
<sequence length="263" mass="28334">MSVWVAVFLGVLQGLTEFFPVSSSGHLALFGAWFGMKDADLTFEILVHMATLGAIVVYFRKDWIQLFQVAIGKERGDFPPHIFLYVLVSMIPAGLVGIFLKDQIEWIHGQTFYVGIFLLVTGTMLLAGLKIPPEGKAMDKLSLAVVIAMGCAQAFAVLPGISRSGSTIMCALFLGMSRQAGARFSFLMAVPVIGGAGLLMIKDLVEDGAALGSDMLIAYGAGFVAALISGFFALAFLMKLLEGNRFFFFGFYCLPMGILAMVL</sequence>
<dbReference type="PANTHER" id="PTHR30622:SF4">
    <property type="entry name" value="UNDECAPRENYL-DIPHOSPHATASE"/>
    <property type="match status" value="1"/>
</dbReference>
<keyword evidence="8 14" id="KW-1133">Transmembrane helix</keyword>
<comment type="subcellular location">
    <subcellularLocation>
        <location evidence="1 14">Cell membrane</location>
        <topology evidence="1 14">Multi-pass membrane protein</topology>
    </subcellularLocation>
</comment>
<evidence type="ECO:0000313" key="15">
    <source>
        <dbReference type="EMBL" id="MBO1320513.1"/>
    </source>
</evidence>
<dbReference type="GO" id="GO:0050380">
    <property type="term" value="F:undecaprenyl-diphosphatase activity"/>
    <property type="evidence" value="ECO:0007669"/>
    <property type="project" value="UniProtKB-UniRule"/>
</dbReference>
<evidence type="ECO:0000313" key="16">
    <source>
        <dbReference type="Proteomes" id="UP000664417"/>
    </source>
</evidence>
<evidence type="ECO:0000256" key="2">
    <source>
        <dbReference type="ARBA" id="ARBA00010621"/>
    </source>
</evidence>